<evidence type="ECO:0000313" key="12">
    <source>
        <dbReference type="EMBL" id="KAK7474497.1"/>
    </source>
</evidence>
<comment type="caution">
    <text evidence="12">The sequence shown here is derived from an EMBL/GenBank/DDBJ whole genome shotgun (WGS) entry which is preliminary data.</text>
</comment>
<evidence type="ECO:0000256" key="2">
    <source>
        <dbReference type="ARBA" id="ARBA00022670"/>
    </source>
</evidence>
<feature type="binding site" evidence="8">
    <location>
        <position position="163"/>
    </location>
    <ligand>
        <name>Zn(2+)</name>
        <dbReference type="ChEBI" id="CHEBI:29105"/>
        <note>catalytic</note>
    </ligand>
</feature>
<dbReference type="SUPFAM" id="SSF55486">
    <property type="entry name" value="Metalloproteases ('zincins'), catalytic domain"/>
    <property type="match status" value="1"/>
</dbReference>
<evidence type="ECO:0000259" key="11">
    <source>
        <dbReference type="PROSITE" id="PS51864"/>
    </source>
</evidence>
<evidence type="ECO:0000256" key="5">
    <source>
        <dbReference type="ARBA" id="ARBA00022833"/>
    </source>
</evidence>
<comment type="function">
    <text evidence="1">Metalloprotease.</text>
</comment>
<protein>
    <recommendedName>
        <fullName evidence="9">Metalloendopeptidase</fullName>
        <ecNumber evidence="9">3.4.24.-</ecNumber>
    </recommendedName>
</protein>
<dbReference type="SMART" id="SM00235">
    <property type="entry name" value="ZnMc"/>
    <property type="match status" value="1"/>
</dbReference>
<dbReference type="EC" id="3.4.24.-" evidence="9"/>
<dbReference type="Pfam" id="PF01400">
    <property type="entry name" value="Astacin"/>
    <property type="match status" value="1"/>
</dbReference>
<evidence type="ECO:0000313" key="13">
    <source>
        <dbReference type="Proteomes" id="UP001519460"/>
    </source>
</evidence>
<feature type="domain" description="Peptidase M12A" evidence="11">
    <location>
        <begin position="37"/>
        <end position="260"/>
    </location>
</feature>
<feature type="binding site" evidence="8">
    <location>
        <position position="169"/>
    </location>
    <ligand>
        <name>Zn(2+)</name>
        <dbReference type="ChEBI" id="CHEBI:29105"/>
        <note>catalytic</note>
    </ligand>
</feature>
<keyword evidence="7" id="KW-1015">Disulfide bond</keyword>
<dbReference type="GO" id="GO:0006508">
    <property type="term" value="P:proteolysis"/>
    <property type="evidence" value="ECO:0007669"/>
    <property type="project" value="UniProtKB-KW"/>
</dbReference>
<feature type="domain" description="ShKT" evidence="10">
    <location>
        <begin position="297"/>
        <end position="331"/>
    </location>
</feature>
<dbReference type="PROSITE" id="PS51864">
    <property type="entry name" value="ASTACIN"/>
    <property type="match status" value="1"/>
</dbReference>
<dbReference type="InterPro" id="IPR006026">
    <property type="entry name" value="Peptidase_Metallo"/>
</dbReference>
<accession>A0ABD0JJ72</accession>
<feature type="chain" id="PRO_5044526245" description="Metalloendopeptidase" evidence="9">
    <location>
        <begin position="25"/>
        <end position="419"/>
    </location>
</feature>
<name>A0ABD0JJ72_9CAEN</name>
<dbReference type="SMART" id="SM00254">
    <property type="entry name" value="ShKT"/>
    <property type="match status" value="2"/>
</dbReference>
<keyword evidence="4 8" id="KW-0378">Hydrolase</keyword>
<keyword evidence="2 8" id="KW-0645">Protease</keyword>
<dbReference type="GO" id="GO:0008270">
    <property type="term" value="F:zinc ion binding"/>
    <property type="evidence" value="ECO:0007669"/>
    <property type="project" value="UniProtKB-UniRule"/>
</dbReference>
<comment type="cofactor">
    <cofactor evidence="8 9">
        <name>Zn(2+)</name>
        <dbReference type="ChEBI" id="CHEBI:29105"/>
    </cofactor>
    <text evidence="8 9">Binds 1 zinc ion per subunit.</text>
</comment>
<dbReference type="InterPro" id="IPR001506">
    <property type="entry name" value="Peptidase_M12A"/>
</dbReference>
<feature type="disulfide bond" evidence="7">
    <location>
        <begin position="297"/>
        <end position="331"/>
    </location>
</feature>
<dbReference type="InterPro" id="IPR003582">
    <property type="entry name" value="ShKT_dom"/>
</dbReference>
<dbReference type="InterPro" id="IPR024079">
    <property type="entry name" value="MetalloPept_cat_dom_sf"/>
</dbReference>
<feature type="signal peptide" evidence="9">
    <location>
        <begin position="1"/>
        <end position="24"/>
    </location>
</feature>
<dbReference type="AlphaFoldDB" id="A0ABD0JJ72"/>
<dbReference type="Proteomes" id="UP001519460">
    <property type="component" value="Unassembled WGS sequence"/>
</dbReference>
<dbReference type="Gene3D" id="3.40.390.10">
    <property type="entry name" value="Collagenase (Catalytic Domain)"/>
    <property type="match status" value="1"/>
</dbReference>
<dbReference type="Pfam" id="PF01549">
    <property type="entry name" value="ShK"/>
    <property type="match status" value="2"/>
</dbReference>
<keyword evidence="13" id="KW-1185">Reference proteome</keyword>
<dbReference type="EMBL" id="JACVVK020000435">
    <property type="protein sequence ID" value="KAK7474497.1"/>
    <property type="molecule type" value="Genomic_DNA"/>
</dbReference>
<proteinExistence type="predicted"/>
<evidence type="ECO:0000256" key="8">
    <source>
        <dbReference type="PROSITE-ProRule" id="PRU01211"/>
    </source>
</evidence>
<keyword evidence="6 8" id="KW-0482">Metalloprotease</keyword>
<reference evidence="12 13" key="1">
    <citation type="journal article" date="2023" name="Sci. Data">
        <title>Genome assembly of the Korean intertidal mud-creeper Batillaria attramentaria.</title>
        <authorList>
            <person name="Patra A.K."/>
            <person name="Ho P.T."/>
            <person name="Jun S."/>
            <person name="Lee S.J."/>
            <person name="Kim Y."/>
            <person name="Won Y.J."/>
        </authorList>
    </citation>
    <scope>NUCLEOTIDE SEQUENCE [LARGE SCALE GENOMIC DNA]</scope>
    <source>
        <strain evidence="12">Wonlab-2016</strain>
    </source>
</reference>
<keyword evidence="5 8" id="KW-0862">Zinc</keyword>
<evidence type="ECO:0000256" key="7">
    <source>
        <dbReference type="PROSITE-ProRule" id="PRU01005"/>
    </source>
</evidence>
<dbReference type="PANTHER" id="PTHR10127:SF780">
    <property type="entry name" value="METALLOENDOPEPTIDASE"/>
    <property type="match status" value="1"/>
</dbReference>
<comment type="caution">
    <text evidence="7">Lacks conserved residue(s) required for the propagation of feature annotation.</text>
</comment>
<dbReference type="PRINTS" id="PR00480">
    <property type="entry name" value="ASTACIN"/>
</dbReference>
<evidence type="ECO:0000256" key="1">
    <source>
        <dbReference type="ARBA" id="ARBA00002657"/>
    </source>
</evidence>
<dbReference type="GO" id="GO:0004222">
    <property type="term" value="F:metalloendopeptidase activity"/>
    <property type="evidence" value="ECO:0007669"/>
    <property type="project" value="UniProtKB-UniRule"/>
</dbReference>
<keyword evidence="9" id="KW-0732">Signal</keyword>
<evidence type="ECO:0000259" key="10">
    <source>
        <dbReference type="PROSITE" id="PS51670"/>
    </source>
</evidence>
<evidence type="ECO:0000256" key="3">
    <source>
        <dbReference type="ARBA" id="ARBA00022723"/>
    </source>
</evidence>
<feature type="binding site" evidence="8">
    <location>
        <position position="159"/>
    </location>
    <ligand>
        <name>Zn(2+)</name>
        <dbReference type="ChEBI" id="CHEBI:29105"/>
        <note>catalytic</note>
    </ligand>
</feature>
<dbReference type="PANTHER" id="PTHR10127">
    <property type="entry name" value="DISCOIDIN, CUB, EGF, LAMININ , AND ZINC METALLOPROTEASE DOMAIN CONTAINING"/>
    <property type="match status" value="1"/>
</dbReference>
<keyword evidence="3 8" id="KW-0479">Metal-binding</keyword>
<evidence type="ECO:0000256" key="9">
    <source>
        <dbReference type="RuleBase" id="RU361183"/>
    </source>
</evidence>
<dbReference type="PROSITE" id="PS51670">
    <property type="entry name" value="SHKT"/>
    <property type="match status" value="1"/>
</dbReference>
<evidence type="ECO:0000256" key="4">
    <source>
        <dbReference type="ARBA" id="ARBA00022801"/>
    </source>
</evidence>
<gene>
    <name evidence="12" type="ORF">BaRGS_00034251</name>
</gene>
<organism evidence="12 13">
    <name type="scientific">Batillaria attramentaria</name>
    <dbReference type="NCBI Taxonomy" id="370345"/>
    <lineage>
        <taxon>Eukaryota</taxon>
        <taxon>Metazoa</taxon>
        <taxon>Spiralia</taxon>
        <taxon>Lophotrochozoa</taxon>
        <taxon>Mollusca</taxon>
        <taxon>Gastropoda</taxon>
        <taxon>Caenogastropoda</taxon>
        <taxon>Sorbeoconcha</taxon>
        <taxon>Cerithioidea</taxon>
        <taxon>Batillariidae</taxon>
        <taxon>Batillaria</taxon>
    </lineage>
</organism>
<sequence>MVRASFALLLAVAVLKVWLGAVVAKEKRKSIDQMIMAAAKDPRMFNLMHMMPTSEMMMMLELDMAMTPRQFGDLMRDPFRGAWTRSKRKAVVESFESSGETVVTRWDDAKVYYEINDDLNGRAAITQAIKECYSRLGKIGGTQEIVLGDGCLEKSIVIHEIGHTIGWIHEQARPDRDTYIRVNFNRIPDMYHDQFDEFDTRLINDYDVQYDYRSIMHYSGDLPVTRAIETLNPMYQDIIGMAEGLSYKDAMLANLMYNCAGKSYPGDCPTNCSRFGYAYQDKNCDCMCPGDAEQMECRDLRDDCAKRVEEGECTMNAGTMALYCTKSCDFCDKGGVCMDYEEGCSLLKMGGLCEDPVFRSHTKARCKMSCGFCKATDPCQMQHDLGLTAALMSNTGHQKSATGVLAVNLVSLTLILFSN</sequence>
<evidence type="ECO:0000256" key="6">
    <source>
        <dbReference type="ARBA" id="ARBA00023049"/>
    </source>
</evidence>
<feature type="active site" evidence="8">
    <location>
        <position position="160"/>
    </location>
</feature>